<dbReference type="OrthoDB" id="5396767at2"/>
<evidence type="ECO:0000313" key="1">
    <source>
        <dbReference type="EMBL" id="SDP61801.1"/>
    </source>
</evidence>
<dbReference type="EMBL" id="FNJI01000029">
    <property type="protein sequence ID" value="SDP61801.1"/>
    <property type="molecule type" value="Genomic_DNA"/>
</dbReference>
<dbReference type="STRING" id="91360.SAMN05660330_03407"/>
<name>A0A1H0U6L4_9BACT</name>
<organism evidence="1 2">
    <name type="scientific">Desulforhopalus singaporensis</name>
    <dbReference type="NCBI Taxonomy" id="91360"/>
    <lineage>
        <taxon>Bacteria</taxon>
        <taxon>Pseudomonadati</taxon>
        <taxon>Thermodesulfobacteriota</taxon>
        <taxon>Desulfobulbia</taxon>
        <taxon>Desulfobulbales</taxon>
        <taxon>Desulfocapsaceae</taxon>
        <taxon>Desulforhopalus</taxon>
    </lineage>
</organism>
<sequence length="201" mass="22539">MTDQPEEKELHLEVLQERMPLFTTILQSGIEVKTKNNIATGHFLCNLEGFDSDYLAQAVETIFLNGMPVDSFDTPLCGDNPVLALSAAMPGLAGAIFRKNSFHSALRTDTGKKTASSRTDDTILVTLKLFNTIAKQRGETLLQRGVLIKGHKILKFFENRRTFFNYICKLSFQHQEFTPDSLLQVVPGGETIKLFITRNND</sequence>
<protein>
    <submittedName>
        <fullName evidence="1">Uncharacterized protein</fullName>
    </submittedName>
</protein>
<keyword evidence="2" id="KW-1185">Reference proteome</keyword>
<dbReference type="RefSeq" id="WP_092225004.1">
    <property type="nucleotide sequence ID" value="NZ_FNJI01000029.1"/>
</dbReference>
<evidence type="ECO:0000313" key="2">
    <source>
        <dbReference type="Proteomes" id="UP000199073"/>
    </source>
</evidence>
<reference evidence="1 2" key="1">
    <citation type="submission" date="2016-10" db="EMBL/GenBank/DDBJ databases">
        <authorList>
            <person name="de Groot N.N."/>
        </authorList>
    </citation>
    <scope>NUCLEOTIDE SEQUENCE [LARGE SCALE GENOMIC DNA]</scope>
    <source>
        <strain evidence="1 2">DSM 12130</strain>
    </source>
</reference>
<dbReference type="Proteomes" id="UP000199073">
    <property type="component" value="Unassembled WGS sequence"/>
</dbReference>
<accession>A0A1H0U6L4</accession>
<dbReference type="AlphaFoldDB" id="A0A1H0U6L4"/>
<gene>
    <name evidence="1" type="ORF">SAMN05660330_03407</name>
</gene>
<proteinExistence type="predicted"/>